<dbReference type="AlphaFoldDB" id="A0AAD1BZY4"/>
<keyword evidence="9 16" id="KW-1133">Transmembrane helix</keyword>
<dbReference type="KEGG" id="pfuw:KF707C_23880"/>
<gene>
    <name evidence="16" type="primary">lifO</name>
    <name evidence="17" type="ORF">KF707C_23880</name>
</gene>
<dbReference type="NCBIfam" id="NF002334">
    <property type="entry name" value="PRK01294.1-2"/>
    <property type="match status" value="1"/>
</dbReference>
<evidence type="ECO:0000256" key="9">
    <source>
        <dbReference type="ARBA" id="ARBA00022989"/>
    </source>
</evidence>
<evidence type="ECO:0000256" key="16">
    <source>
        <dbReference type="HAMAP-Rule" id="MF_00790"/>
    </source>
</evidence>
<evidence type="ECO:0000256" key="12">
    <source>
        <dbReference type="ARBA" id="ARBA00023186"/>
    </source>
</evidence>
<evidence type="ECO:0000256" key="15">
    <source>
        <dbReference type="ARBA" id="ARBA00033028"/>
    </source>
</evidence>
<protein>
    <recommendedName>
        <fullName evidence="4 16">Lipase chaperone</fullName>
    </recommendedName>
    <alternativeName>
        <fullName evidence="16">Lipase activator protein</fullName>
    </alternativeName>
    <alternativeName>
        <fullName evidence="15 16">Lipase foldase</fullName>
    </alternativeName>
    <alternativeName>
        <fullName evidence="13 16">Lipase helper protein</fullName>
    </alternativeName>
    <alternativeName>
        <fullName evidence="14 16">Lipase modulator</fullName>
    </alternativeName>
</protein>
<proteinExistence type="inferred from homology"/>
<evidence type="ECO:0000256" key="8">
    <source>
        <dbReference type="ARBA" id="ARBA00022963"/>
    </source>
</evidence>
<comment type="similarity">
    <text evidence="3 16">Belongs to the lipase chaperone family.</text>
</comment>
<evidence type="ECO:0000256" key="2">
    <source>
        <dbReference type="ARBA" id="ARBA00004383"/>
    </source>
</evidence>
<organism evidence="17 18">
    <name type="scientific">Metapseudomonas furukawaii</name>
    <name type="common">Pseudomonas furukawaii</name>
    <dbReference type="NCBI Taxonomy" id="1149133"/>
    <lineage>
        <taxon>Bacteria</taxon>
        <taxon>Pseudomonadati</taxon>
        <taxon>Pseudomonadota</taxon>
        <taxon>Gammaproteobacteria</taxon>
        <taxon>Pseudomonadales</taxon>
        <taxon>Pseudomonadaceae</taxon>
        <taxon>Metapseudomonas</taxon>
    </lineage>
</organism>
<evidence type="ECO:0000256" key="1">
    <source>
        <dbReference type="ARBA" id="ARBA00003280"/>
    </source>
</evidence>
<dbReference type="Pfam" id="PF03280">
    <property type="entry name" value="Lipase_chap"/>
    <property type="match status" value="1"/>
</dbReference>
<dbReference type="SUPFAM" id="SSF158855">
    <property type="entry name" value="Lipase chaperone-like"/>
    <property type="match status" value="1"/>
</dbReference>
<evidence type="ECO:0000256" key="4">
    <source>
        <dbReference type="ARBA" id="ARBA00019692"/>
    </source>
</evidence>
<evidence type="ECO:0000256" key="3">
    <source>
        <dbReference type="ARBA" id="ARBA00010358"/>
    </source>
</evidence>
<keyword evidence="12 16" id="KW-0143">Chaperone</keyword>
<evidence type="ECO:0000256" key="7">
    <source>
        <dbReference type="ARBA" id="ARBA00022692"/>
    </source>
</evidence>
<sequence length="345" mass="36938">MKRLLLLLPIAFAGALAILLRGGGEPAPAAAALSQPADASVAQAPPPQTRAPAAPVAAAAAPAPTRTPLPASLAGTEVDGRFHLDAAGNLLVTEDIRRLFDYFLSTLGEESLAGSVQRLRDHIAGRLDAPAEGQALALLGQYLDYKRQLAQLERDLPLLADLDALRQREVAVQALRARIFSADAHQAFFASEEAYNAFTLQRLAIQRDARLDPAAKAAAIDQLRAALPEPLQAAVASQLQAELRAQVGALQAAGGSPEQVRQLRRQLVGAEAAARLETLDRQRLQWQQRLQAYLKEKGRIEASEGLSDSDKAAAIARLQEDGFSPQERLRLRAAAELVQARKANP</sequence>
<name>A0AAD1BZY4_METFU</name>
<reference evidence="18" key="1">
    <citation type="submission" date="2015-05" db="EMBL/GenBank/DDBJ databases">
        <title>Draft genome sequencing of a biphenyl-degrading bacterium, Pseudomonas balearica KF707 (=NBRC110670).</title>
        <authorList>
            <person name="Kimura N."/>
            <person name="Hirose J."/>
            <person name="Watanabe T."/>
            <person name="Suenaga H."/>
            <person name="Fujihara H."/>
            <person name="Noguchi M."/>
            <person name="Hashimoto M."/>
            <person name="Shimodaira J."/>
            <person name="Tsuchikane K."/>
            <person name="Hosoyama A."/>
            <person name="Yamazoe A."/>
            <person name="Fujita N."/>
            <person name="Furukawa K."/>
        </authorList>
    </citation>
    <scope>NUCLEOTIDE SEQUENCE [LARGE SCALE GENOMIC DNA]</scope>
    <source>
        <strain evidence="18">DSM 10086 / NBRC 110670 / KF707</strain>
    </source>
</reference>
<dbReference type="RefSeq" id="WP_003454118.1">
    <property type="nucleotide sequence ID" value="NZ_AJMR01000191.1"/>
</dbReference>
<dbReference type="GO" id="GO:0051082">
    <property type="term" value="F:unfolded protein binding"/>
    <property type="evidence" value="ECO:0007669"/>
    <property type="project" value="UniProtKB-UniRule"/>
</dbReference>
<evidence type="ECO:0000256" key="13">
    <source>
        <dbReference type="ARBA" id="ARBA00030948"/>
    </source>
</evidence>
<keyword evidence="11 16" id="KW-0472">Membrane</keyword>
<comment type="function">
    <text evidence="1 16">May be involved in the folding of the extracellular lipase during its passage through the periplasm.</text>
</comment>
<keyword evidence="5 16" id="KW-1003">Cell membrane</keyword>
<keyword evidence="18" id="KW-1185">Reference proteome</keyword>
<dbReference type="GO" id="GO:0005886">
    <property type="term" value="C:plasma membrane"/>
    <property type="evidence" value="ECO:0007669"/>
    <property type="project" value="UniProtKB-SubCell"/>
</dbReference>
<evidence type="ECO:0000256" key="6">
    <source>
        <dbReference type="ARBA" id="ARBA00022519"/>
    </source>
</evidence>
<evidence type="ECO:0000313" key="17">
    <source>
        <dbReference type="EMBL" id="BAU74076.1"/>
    </source>
</evidence>
<dbReference type="GO" id="GO:0006457">
    <property type="term" value="P:protein folding"/>
    <property type="evidence" value="ECO:0007669"/>
    <property type="project" value="UniProtKB-UniRule"/>
</dbReference>
<reference evidence="17 18" key="2">
    <citation type="journal article" date="2017" name="Int. J. Syst. Evol. Microbiol.">
        <title>Pseudomonas furukawaii sp. nov., a polychlorinated biphenyl-degrading bacterium isolated from biphenyl-contaminated soil in Japan.</title>
        <authorList>
            <person name="Kimura N."/>
            <person name="Watanabe T."/>
            <person name="Suenaga H."/>
            <person name="Fujihara H."/>
            <person name="Futagami T."/>
            <person name="Goto M."/>
            <person name="Hanada S."/>
            <person name="Hirose J."/>
        </authorList>
    </citation>
    <scope>NUCLEOTIDE SEQUENCE [LARGE SCALE GENOMIC DNA]</scope>
    <source>
        <strain evidence="18">DSM 10086 / NBRC 110670 / KF707</strain>
    </source>
</reference>
<dbReference type="InterPro" id="IPR004961">
    <property type="entry name" value="Lipase_chaperone"/>
</dbReference>
<evidence type="ECO:0000256" key="11">
    <source>
        <dbReference type="ARBA" id="ARBA00023136"/>
    </source>
</evidence>
<evidence type="ECO:0000256" key="5">
    <source>
        <dbReference type="ARBA" id="ARBA00022475"/>
    </source>
</evidence>
<evidence type="ECO:0000313" key="18">
    <source>
        <dbReference type="Proteomes" id="UP000218554"/>
    </source>
</evidence>
<comment type="subcellular location">
    <subcellularLocation>
        <location evidence="2">Cell inner membrane</location>
        <topology evidence="2">Single-pass membrane protein</topology>
        <orientation evidence="2">Periplasmic side</orientation>
    </subcellularLocation>
</comment>
<keyword evidence="6 16" id="KW-0997">Cell inner membrane</keyword>
<keyword evidence="8 16" id="KW-0442">Lipid degradation</keyword>
<dbReference type="Proteomes" id="UP000218554">
    <property type="component" value="Chromosome"/>
</dbReference>
<evidence type="ECO:0000256" key="14">
    <source>
        <dbReference type="ARBA" id="ARBA00031542"/>
    </source>
</evidence>
<dbReference type="HAMAP" id="MF_00790">
    <property type="entry name" value="Lipase_chap"/>
    <property type="match status" value="1"/>
</dbReference>
<keyword evidence="7 16" id="KW-0812">Transmembrane</keyword>
<dbReference type="EMBL" id="AP014862">
    <property type="protein sequence ID" value="BAU74076.1"/>
    <property type="molecule type" value="Genomic_DNA"/>
</dbReference>
<accession>A0AAD1BZY4</accession>
<dbReference type="GO" id="GO:0016042">
    <property type="term" value="P:lipid catabolic process"/>
    <property type="evidence" value="ECO:0007669"/>
    <property type="project" value="UniProtKB-UniRule"/>
</dbReference>
<evidence type="ECO:0000256" key="10">
    <source>
        <dbReference type="ARBA" id="ARBA00023098"/>
    </source>
</evidence>
<keyword evidence="10 16" id="KW-0443">Lipid metabolism</keyword>